<feature type="non-terminal residue" evidence="1">
    <location>
        <position position="1"/>
    </location>
</feature>
<evidence type="ECO:0000313" key="1">
    <source>
        <dbReference type="EMBL" id="CAG8735848.1"/>
    </source>
</evidence>
<feature type="non-terminal residue" evidence="1">
    <location>
        <position position="537"/>
    </location>
</feature>
<gene>
    <name evidence="1" type="ORF">RPERSI_LOCUS12646</name>
</gene>
<reference evidence="1" key="1">
    <citation type="submission" date="2021-06" db="EMBL/GenBank/DDBJ databases">
        <authorList>
            <person name="Kallberg Y."/>
            <person name="Tangrot J."/>
            <person name="Rosling A."/>
        </authorList>
    </citation>
    <scope>NUCLEOTIDE SEQUENCE</scope>
    <source>
        <strain evidence="1">MA461A</strain>
    </source>
</reference>
<evidence type="ECO:0000313" key="2">
    <source>
        <dbReference type="Proteomes" id="UP000789920"/>
    </source>
</evidence>
<keyword evidence="2" id="KW-1185">Reference proteome</keyword>
<dbReference type="Proteomes" id="UP000789920">
    <property type="component" value="Unassembled WGS sequence"/>
</dbReference>
<accession>A0ACA9Q3G9</accession>
<organism evidence="1 2">
    <name type="scientific">Racocetra persica</name>
    <dbReference type="NCBI Taxonomy" id="160502"/>
    <lineage>
        <taxon>Eukaryota</taxon>
        <taxon>Fungi</taxon>
        <taxon>Fungi incertae sedis</taxon>
        <taxon>Mucoromycota</taxon>
        <taxon>Glomeromycotina</taxon>
        <taxon>Glomeromycetes</taxon>
        <taxon>Diversisporales</taxon>
        <taxon>Gigasporaceae</taxon>
        <taxon>Racocetra</taxon>
    </lineage>
</organism>
<comment type="caution">
    <text evidence="1">The sequence shown here is derived from an EMBL/GenBank/DDBJ whole genome shotgun (WGS) entry which is preliminary data.</text>
</comment>
<name>A0ACA9Q3G9_9GLOM</name>
<dbReference type="EMBL" id="CAJVQC010027248">
    <property type="protein sequence ID" value="CAG8735848.1"/>
    <property type="molecule type" value="Genomic_DNA"/>
</dbReference>
<sequence length="537" mass="61312">MLLMTIRKKIKKKEYKYKHFPDESTTRVTLLIQNTNDSARSPKPYEIRSNQKNSFASSGTFALQTAIQKFIYRSTAHLGLSLSTPNQLGMAYYFRNSVLPSRLVTHQVMFSQQQKFAIRNSKPVLFQSSLSRSYTNSTFPPPSPQDSTSSPYLNKFAKATAKRLPTFIIGKLVVAGVISLISVDLLYAGYRNWHNEHLLNKTVEKGTRPEIDVSDDELVPRPLVVDRLKKIFQPNRNQSYYFVVCGEHGTGKTTLTRTVSREVGQGVIYVDVPANFNELGEAFGKAINFAFEEQISITEQLGRKILGITKDKPEISEWERAMRAFKRASAVYRAKYKKPPVIVYDNVSRLVHKNPEILDILQDDAKDNADDRKYIAVFVSSEGSVPRRMESRSSWSRADKPVMEIGDLSKEESMKYLVEKRVINEKEAKRLYELVGGRIVDLKSVADKSLNGQTFEVIKQQILGEVEKKFNTARLLRKQLYHEVGKKAIRALLDSKELGFTTFMEFFDNYEDASKVLESNIFAYHPEKNTVSFQSQS</sequence>
<protein>
    <submittedName>
        <fullName evidence="1">22006_t:CDS:1</fullName>
    </submittedName>
</protein>
<proteinExistence type="predicted"/>